<accession>A0A6G1CQ45</accession>
<comment type="caution">
    <text evidence="1">The sequence shown here is derived from an EMBL/GenBank/DDBJ whole genome shotgun (WGS) entry which is preliminary data.</text>
</comment>
<organism evidence="1 2">
    <name type="scientific">Oryza meyeriana var. granulata</name>
    <dbReference type="NCBI Taxonomy" id="110450"/>
    <lineage>
        <taxon>Eukaryota</taxon>
        <taxon>Viridiplantae</taxon>
        <taxon>Streptophyta</taxon>
        <taxon>Embryophyta</taxon>
        <taxon>Tracheophyta</taxon>
        <taxon>Spermatophyta</taxon>
        <taxon>Magnoliopsida</taxon>
        <taxon>Liliopsida</taxon>
        <taxon>Poales</taxon>
        <taxon>Poaceae</taxon>
        <taxon>BOP clade</taxon>
        <taxon>Oryzoideae</taxon>
        <taxon>Oryzeae</taxon>
        <taxon>Oryzinae</taxon>
        <taxon>Oryza</taxon>
        <taxon>Oryza meyeriana</taxon>
    </lineage>
</organism>
<dbReference type="AlphaFoldDB" id="A0A6G1CQ45"/>
<sequence length="90" mass="9920">MYIQLCCLPTIRRFALTEPPYHPTFPFGANLGRRLPVHRASSAVTTGSHGRVDLRTPCLYVIPSASTITSVIVAESTTLSRRSTRHSRAP</sequence>
<keyword evidence="2" id="KW-1185">Reference proteome</keyword>
<dbReference type="Proteomes" id="UP000479710">
    <property type="component" value="Unassembled WGS sequence"/>
</dbReference>
<gene>
    <name evidence="1" type="ORF">E2562_018092</name>
</gene>
<dbReference type="EMBL" id="SPHZ02000008">
    <property type="protein sequence ID" value="KAF0902598.1"/>
    <property type="molecule type" value="Genomic_DNA"/>
</dbReference>
<evidence type="ECO:0000313" key="2">
    <source>
        <dbReference type="Proteomes" id="UP000479710"/>
    </source>
</evidence>
<name>A0A6G1CQ45_9ORYZ</name>
<evidence type="ECO:0000313" key="1">
    <source>
        <dbReference type="EMBL" id="KAF0902598.1"/>
    </source>
</evidence>
<protein>
    <submittedName>
        <fullName evidence="1">Uncharacterized protein</fullName>
    </submittedName>
</protein>
<proteinExistence type="predicted"/>
<reference evidence="1 2" key="1">
    <citation type="submission" date="2019-11" db="EMBL/GenBank/DDBJ databases">
        <title>Whole genome sequence of Oryza granulata.</title>
        <authorList>
            <person name="Li W."/>
        </authorList>
    </citation>
    <scope>NUCLEOTIDE SEQUENCE [LARGE SCALE GENOMIC DNA]</scope>
    <source>
        <strain evidence="2">cv. Menghai</strain>
        <tissue evidence="1">Leaf</tissue>
    </source>
</reference>